<gene>
    <name evidence="7" type="ORF">Dbus_chr2Rg1072</name>
</gene>
<evidence type="ECO:0000313" key="8">
    <source>
        <dbReference type="Proteomes" id="UP000494163"/>
    </source>
</evidence>
<dbReference type="Proteomes" id="UP000494163">
    <property type="component" value="Chromosome 2R"/>
</dbReference>
<accession>A0A0M3QUZ5</accession>
<keyword evidence="5" id="KW-0732">Signal</keyword>
<keyword evidence="3" id="KW-0964">Secreted</keyword>
<feature type="domain" description="OBP47-like" evidence="6">
    <location>
        <begin position="94"/>
        <end position="203"/>
    </location>
</feature>
<feature type="chain" id="PRO_5005788019" evidence="5">
    <location>
        <begin position="22"/>
        <end position="229"/>
    </location>
</feature>
<dbReference type="OrthoDB" id="7962367at2759"/>
<dbReference type="AlphaFoldDB" id="A0A0M3QUZ5"/>
<feature type="compositionally biased region" description="Basic residues" evidence="4">
    <location>
        <begin position="78"/>
        <end position="91"/>
    </location>
</feature>
<organism evidence="7 8">
    <name type="scientific">Drosophila busckii</name>
    <name type="common">Fruit fly</name>
    <dbReference type="NCBI Taxonomy" id="30019"/>
    <lineage>
        <taxon>Eukaryota</taxon>
        <taxon>Metazoa</taxon>
        <taxon>Ecdysozoa</taxon>
        <taxon>Arthropoda</taxon>
        <taxon>Hexapoda</taxon>
        <taxon>Insecta</taxon>
        <taxon>Pterygota</taxon>
        <taxon>Neoptera</taxon>
        <taxon>Endopterygota</taxon>
        <taxon>Diptera</taxon>
        <taxon>Brachycera</taxon>
        <taxon>Muscomorpha</taxon>
        <taxon>Ephydroidea</taxon>
        <taxon>Drosophilidae</taxon>
        <taxon>Drosophila</taxon>
    </lineage>
</organism>
<feature type="region of interest" description="Disordered" evidence="4">
    <location>
        <begin position="64"/>
        <end position="91"/>
    </location>
</feature>
<proteinExistence type="inferred from homology"/>
<protein>
    <submittedName>
        <fullName evidence="7">Obp49a</fullName>
    </submittedName>
</protein>
<evidence type="ECO:0000256" key="3">
    <source>
        <dbReference type="ARBA" id="ARBA00022525"/>
    </source>
</evidence>
<sequence>MISKLQFVLLIAGLCMSVTKADDVDCSQRPKFVDPKTCCPMPEFFTDELKEACKEEYSATFRPPMAMPTASEQEGERRQRRPHHHHHHHHHHHPCFVSCALREAGIIVNDEFNPEKLTSYVEVVFKDNKELQVLTSQAFANCSARAEEFKEMRGPMARPSPPPGELSCSHRPAFLMGCAYRNMFKNCPASIWTDTQECNEAREHFRKCKPKFRRPGSNESFKSAEKATA</sequence>
<dbReference type="Pfam" id="PF22651">
    <property type="entry name" value="OBP47_like"/>
    <property type="match status" value="1"/>
</dbReference>
<evidence type="ECO:0000313" key="7">
    <source>
        <dbReference type="EMBL" id="ALC41493.1"/>
    </source>
</evidence>
<dbReference type="Gene3D" id="1.10.238.270">
    <property type="match status" value="1"/>
</dbReference>
<reference evidence="7 8" key="1">
    <citation type="submission" date="2015-08" db="EMBL/GenBank/DDBJ databases">
        <title>Ancestral chromatin configuration constrains chromatin evolution on differentiating sex chromosomes in Drosophila.</title>
        <authorList>
            <person name="Zhou Q."/>
            <person name="Bachtrog D."/>
        </authorList>
    </citation>
    <scope>NUCLEOTIDE SEQUENCE [LARGE SCALE GENOMIC DNA]</scope>
    <source>
        <tissue evidence="7">Whole larvae</tissue>
    </source>
</reference>
<keyword evidence="8" id="KW-1185">Reference proteome</keyword>
<dbReference type="PANTHER" id="PTHR21066:SF15">
    <property type="entry name" value="GH25962P-RELATED"/>
    <property type="match status" value="1"/>
</dbReference>
<feature type="signal peptide" evidence="5">
    <location>
        <begin position="1"/>
        <end position="21"/>
    </location>
</feature>
<comment type="subcellular location">
    <subcellularLocation>
        <location evidence="1">Secreted</location>
    </subcellularLocation>
</comment>
<comment type="similarity">
    <text evidence="2">Belongs to the PBP/GOBP family.</text>
</comment>
<evidence type="ECO:0000256" key="4">
    <source>
        <dbReference type="SAM" id="MobiDB-lite"/>
    </source>
</evidence>
<evidence type="ECO:0000256" key="2">
    <source>
        <dbReference type="ARBA" id="ARBA00008098"/>
    </source>
</evidence>
<dbReference type="InterPro" id="IPR054577">
    <property type="entry name" value="OBP47-like_dom"/>
</dbReference>
<dbReference type="EMBL" id="CP012524">
    <property type="protein sequence ID" value="ALC41493.1"/>
    <property type="molecule type" value="Genomic_DNA"/>
</dbReference>
<evidence type="ECO:0000259" key="6">
    <source>
        <dbReference type="Pfam" id="PF22651"/>
    </source>
</evidence>
<dbReference type="SMR" id="A0A0M3QUZ5"/>
<dbReference type="GO" id="GO:0005576">
    <property type="term" value="C:extracellular region"/>
    <property type="evidence" value="ECO:0007669"/>
    <property type="project" value="UniProtKB-SubCell"/>
</dbReference>
<evidence type="ECO:0000256" key="5">
    <source>
        <dbReference type="SAM" id="SignalP"/>
    </source>
</evidence>
<evidence type="ECO:0000256" key="1">
    <source>
        <dbReference type="ARBA" id="ARBA00004613"/>
    </source>
</evidence>
<dbReference type="InterPro" id="IPR052295">
    <property type="entry name" value="Odorant-binding_protein"/>
</dbReference>
<name>A0A0M3QUZ5_DROBS</name>
<dbReference type="PANTHER" id="PTHR21066">
    <property type="entry name" value="ODORANT-BINDING PROTEIN 59A-RELATED"/>
    <property type="match status" value="1"/>
</dbReference>
<dbReference type="OMA" id="CCPMPDF"/>